<dbReference type="InterPro" id="IPR025178">
    <property type="entry name" value="Lnb_N"/>
</dbReference>
<dbReference type="AlphaFoldDB" id="Q1IPX5"/>
<dbReference type="eggNOG" id="ENOG502Z7V0">
    <property type="taxonomic scope" value="Bacteria"/>
</dbReference>
<dbReference type="KEGG" id="aba:Acid345_2074"/>
<dbReference type="EnsemblBacteria" id="ABF41075">
    <property type="protein sequence ID" value="ABF41075"/>
    <property type="gene ID" value="Acid345_2074"/>
</dbReference>
<keyword evidence="4" id="KW-1185">Reference proteome</keyword>
<evidence type="ECO:0000259" key="2">
    <source>
        <dbReference type="Pfam" id="PF13387"/>
    </source>
</evidence>
<evidence type="ECO:0000256" key="1">
    <source>
        <dbReference type="SAM" id="Phobius"/>
    </source>
</evidence>
<accession>Q1IPX5</accession>
<keyword evidence="1" id="KW-1133">Transmembrane helix</keyword>
<gene>
    <name evidence="3" type="ordered locus">Acid345_2074</name>
</gene>
<keyword evidence="1" id="KW-0472">Membrane</keyword>
<feature type="transmembrane region" description="Helical" evidence="1">
    <location>
        <begin position="36"/>
        <end position="53"/>
    </location>
</feature>
<dbReference type="STRING" id="204669.Acid345_2074"/>
<dbReference type="OrthoDB" id="274718at2"/>
<dbReference type="HOGENOM" id="CLU_050045_0_0_0"/>
<evidence type="ECO:0000313" key="3">
    <source>
        <dbReference type="EMBL" id="ABF41075.1"/>
    </source>
</evidence>
<dbReference type="Proteomes" id="UP000002432">
    <property type="component" value="Chromosome"/>
</dbReference>
<proteinExistence type="predicted"/>
<organism evidence="3 4">
    <name type="scientific">Koribacter versatilis (strain Ellin345)</name>
    <dbReference type="NCBI Taxonomy" id="204669"/>
    <lineage>
        <taxon>Bacteria</taxon>
        <taxon>Pseudomonadati</taxon>
        <taxon>Acidobacteriota</taxon>
        <taxon>Terriglobia</taxon>
        <taxon>Terriglobales</taxon>
        <taxon>Candidatus Korobacteraceae</taxon>
        <taxon>Candidatus Korobacter</taxon>
    </lineage>
</organism>
<name>Q1IPX5_KORVE</name>
<reference evidence="3 4" key="1">
    <citation type="journal article" date="2009" name="Appl. Environ. Microbiol.">
        <title>Three genomes from the phylum Acidobacteria provide insight into the lifestyles of these microorganisms in soils.</title>
        <authorList>
            <person name="Ward N.L."/>
            <person name="Challacombe J.F."/>
            <person name="Janssen P.H."/>
            <person name="Henrissat B."/>
            <person name="Coutinho P.M."/>
            <person name="Wu M."/>
            <person name="Xie G."/>
            <person name="Haft D.H."/>
            <person name="Sait M."/>
            <person name="Badger J."/>
            <person name="Barabote R.D."/>
            <person name="Bradley B."/>
            <person name="Brettin T.S."/>
            <person name="Brinkac L.M."/>
            <person name="Bruce D."/>
            <person name="Creasy T."/>
            <person name="Daugherty S.C."/>
            <person name="Davidsen T.M."/>
            <person name="DeBoy R.T."/>
            <person name="Detter J.C."/>
            <person name="Dodson R.J."/>
            <person name="Durkin A.S."/>
            <person name="Ganapathy A."/>
            <person name="Gwinn-Giglio M."/>
            <person name="Han C.S."/>
            <person name="Khouri H."/>
            <person name="Kiss H."/>
            <person name="Kothari S.P."/>
            <person name="Madupu R."/>
            <person name="Nelson K.E."/>
            <person name="Nelson W.C."/>
            <person name="Paulsen I."/>
            <person name="Penn K."/>
            <person name="Ren Q."/>
            <person name="Rosovitz M.J."/>
            <person name="Selengut J.D."/>
            <person name="Shrivastava S."/>
            <person name="Sullivan S.A."/>
            <person name="Tapia R."/>
            <person name="Thompson L.S."/>
            <person name="Watkins K.L."/>
            <person name="Yang Q."/>
            <person name="Yu C."/>
            <person name="Zafar N."/>
            <person name="Zhou L."/>
            <person name="Kuske C.R."/>
        </authorList>
    </citation>
    <scope>NUCLEOTIDE SEQUENCE [LARGE SCALE GENOMIC DNA]</scope>
    <source>
        <strain evidence="3 4">Ellin345</strain>
    </source>
</reference>
<feature type="transmembrane region" description="Helical" evidence="1">
    <location>
        <begin position="60"/>
        <end position="79"/>
    </location>
</feature>
<dbReference type="Pfam" id="PF13387">
    <property type="entry name" value="Lnb_N"/>
    <property type="match status" value="1"/>
</dbReference>
<dbReference type="RefSeq" id="WP_011522876.1">
    <property type="nucleotide sequence ID" value="NC_008009.1"/>
</dbReference>
<protein>
    <recommendedName>
        <fullName evidence="2">Lnb N-terminal periplasmic domain-containing protein</fullName>
    </recommendedName>
</protein>
<dbReference type="EMBL" id="CP000360">
    <property type="protein sequence ID" value="ABF41075.1"/>
    <property type="molecule type" value="Genomic_DNA"/>
</dbReference>
<keyword evidence="1" id="KW-0812">Transmembrane</keyword>
<feature type="domain" description="Lnb N-terminal periplasmic" evidence="2">
    <location>
        <begin position="120"/>
        <end position="278"/>
    </location>
</feature>
<sequence>MRWFRRIGMLLGAAIGFVLTLWAAAALYFDFTFPRLRVVVALLYLAVIVRAIVYLRRSKLVLAVPVVGFLVVLGWWLTLKATNDGDWQPDNAQTASIDFNGDAVTVHNFRLCTYKTEADYTCEWQTRSYDLSKLHAVDIFITWWGSPWIAHPIVSFDFGDQGHIAMSIETRDLVGQSYSAVRGFFRQYALIYVVTDERDVILLRTNYRKGEEVHIFRTNINPETARKLFGDYAARVNQLHNRPEWYNAVTNNCTTNIAVSAAQANSRRTRLDWRVLLNGKSDEMMYEHGGIATGGLPIARLREQAHINSVAQKVGNDPEFSRLIRVGRVGFPEAGAAAGAN</sequence>
<evidence type="ECO:0000313" key="4">
    <source>
        <dbReference type="Proteomes" id="UP000002432"/>
    </source>
</evidence>